<comment type="caution">
    <text evidence="1">The sequence shown here is derived from an EMBL/GenBank/DDBJ whole genome shotgun (WGS) entry which is preliminary data.</text>
</comment>
<name>F5RAK0_METUF</name>
<dbReference type="EMBL" id="AFHG01000036">
    <property type="protein sequence ID" value="EGK72449.1"/>
    <property type="molecule type" value="Genomic_DNA"/>
</dbReference>
<keyword evidence="2" id="KW-1185">Reference proteome</keyword>
<accession>F5RAK0</accession>
<proteinExistence type="predicted"/>
<evidence type="ECO:0000313" key="1">
    <source>
        <dbReference type="EMBL" id="EGK72449.1"/>
    </source>
</evidence>
<evidence type="ECO:0000313" key="2">
    <source>
        <dbReference type="Proteomes" id="UP000005019"/>
    </source>
</evidence>
<organism evidence="1 2">
    <name type="scientific">Methyloversatilis universalis (strain ATCC BAA-1314 / DSM 25237 / JCM 13912 / CCUG 52030 / FAM5)</name>
    <dbReference type="NCBI Taxonomy" id="1000565"/>
    <lineage>
        <taxon>Bacteria</taxon>
        <taxon>Pseudomonadati</taxon>
        <taxon>Pseudomonadota</taxon>
        <taxon>Betaproteobacteria</taxon>
        <taxon>Nitrosomonadales</taxon>
        <taxon>Sterolibacteriaceae</taxon>
        <taxon>Methyloversatilis</taxon>
    </lineage>
</organism>
<dbReference type="Proteomes" id="UP000005019">
    <property type="component" value="Unassembled WGS sequence"/>
</dbReference>
<reference evidence="1 2" key="1">
    <citation type="journal article" date="2011" name="J. Bacteriol.">
        <title>Genome sequence of Methyloversatilis universalis FAM5T, a methylotrophic representative of the order Rhodocyclales.</title>
        <authorList>
            <person name="Kittichotirat W."/>
            <person name="Good N.M."/>
            <person name="Hall R."/>
            <person name="Bringel F."/>
            <person name="Lajus A."/>
            <person name="Medigue C."/>
            <person name="Smalley N.E."/>
            <person name="Beck D."/>
            <person name="Bumgarner R."/>
            <person name="Vuilleumier S."/>
            <person name="Kalyuzhnaya M.G."/>
        </authorList>
    </citation>
    <scope>NUCLEOTIDE SEQUENCE [LARGE SCALE GENOMIC DNA]</scope>
    <source>
        <strain evidence="2">ATCC BAA-1314 / JCM 13912 / FAM5</strain>
    </source>
</reference>
<sequence>MNAHVKGFGLFLAYSVVHALVVRPVFKQLNVPVLKDL</sequence>
<gene>
    <name evidence="1" type="ORF">METUNv1_01214</name>
</gene>
<dbReference type="AlphaFoldDB" id="F5RAK0"/>
<protein>
    <submittedName>
        <fullName evidence="1">Uncharacterized protein</fullName>
    </submittedName>
</protein>
<dbReference type="STRING" id="1000565.METUNv1_01214"/>